<reference evidence="3" key="1">
    <citation type="submission" date="2022-11" db="UniProtKB">
        <authorList>
            <consortium name="WormBaseParasite"/>
        </authorList>
    </citation>
    <scope>IDENTIFICATION</scope>
</reference>
<protein>
    <submittedName>
        <fullName evidence="3">Uncharacterized protein</fullName>
    </submittedName>
</protein>
<evidence type="ECO:0000256" key="1">
    <source>
        <dbReference type="SAM" id="MobiDB-lite"/>
    </source>
</evidence>
<organism evidence="2 3">
    <name type="scientific">Panagrolaimus davidi</name>
    <dbReference type="NCBI Taxonomy" id="227884"/>
    <lineage>
        <taxon>Eukaryota</taxon>
        <taxon>Metazoa</taxon>
        <taxon>Ecdysozoa</taxon>
        <taxon>Nematoda</taxon>
        <taxon>Chromadorea</taxon>
        <taxon>Rhabditida</taxon>
        <taxon>Tylenchina</taxon>
        <taxon>Panagrolaimomorpha</taxon>
        <taxon>Panagrolaimoidea</taxon>
        <taxon>Panagrolaimidae</taxon>
        <taxon>Panagrolaimus</taxon>
    </lineage>
</organism>
<evidence type="ECO:0000313" key="2">
    <source>
        <dbReference type="Proteomes" id="UP000887578"/>
    </source>
</evidence>
<feature type="compositionally biased region" description="Polar residues" evidence="1">
    <location>
        <begin position="1"/>
        <end position="15"/>
    </location>
</feature>
<dbReference type="WBParaSite" id="PDA_v2.g28058.t1">
    <property type="protein sequence ID" value="PDA_v2.g28058.t1"/>
    <property type="gene ID" value="PDA_v2.g28058"/>
</dbReference>
<proteinExistence type="predicted"/>
<feature type="compositionally biased region" description="Basic and acidic residues" evidence="1">
    <location>
        <begin position="162"/>
        <end position="173"/>
    </location>
</feature>
<keyword evidence="2" id="KW-1185">Reference proteome</keyword>
<sequence length="227" mass="25790">MSNTPMIPNFGTSTSNRKRKFASVEERVPTPYPKTHPKFHKKLFTDQHSTTSPSESKKAKANIGTNEFEISHLKKEDSKIASKVETEIEKETTNDKNDGIENLKNEINGIIDRMLNRMITNIENHRKNILFEINETFGCENTVESFDDEIEFQIDDEGGEGIDGKSNKFNAEKTEDDPEGMYADSELKTGDKEEKSNNEMDSQTDEKEVDPKNSNSLKNVNDLSFEA</sequence>
<dbReference type="AlphaFoldDB" id="A0A914QF53"/>
<feature type="compositionally biased region" description="Basic and acidic residues" evidence="1">
    <location>
        <begin position="185"/>
        <end position="211"/>
    </location>
</feature>
<feature type="region of interest" description="Disordered" evidence="1">
    <location>
        <begin position="156"/>
        <end position="227"/>
    </location>
</feature>
<accession>A0A914QF53</accession>
<dbReference type="Proteomes" id="UP000887578">
    <property type="component" value="Unplaced"/>
</dbReference>
<name>A0A914QF53_9BILA</name>
<evidence type="ECO:0000313" key="3">
    <source>
        <dbReference type="WBParaSite" id="PDA_v2.g28058.t1"/>
    </source>
</evidence>
<feature type="region of interest" description="Disordered" evidence="1">
    <location>
        <begin position="1"/>
        <end position="67"/>
    </location>
</feature>
<feature type="compositionally biased region" description="Polar residues" evidence="1">
    <location>
        <begin position="212"/>
        <end position="227"/>
    </location>
</feature>